<sequence>MVAMLNIPRALGAAALGCTLLLAAACGSTAEEPKSAEPGQLKVVTAFYPLQFVAERVAGQHATVESLTAPGAEPHDVELTPMQVASVSDASAVVYIKGFQPAVDEAVAQSGNQQVLDTTSVVPLQTQAEEHDHEHADDSPADEHAEEEGDEHGDEEHEHGGLDPHVWLNPVNMVKITDAVVAQLSGIDPDHASDYAANGKTLVGELNTLDTSYAEGLKTCDRREFITSHAAFGYLAEQYKLTQIGISGLSPDAEPSPARIAAVQQEAKEHGITTIFYETLVSPAVAKSIAGDLGLKTDVLDPIEAITPESAGDNYIAVMQSNLTALEKANGCH</sequence>
<dbReference type="STRING" id="1032480.MLP_33890"/>
<dbReference type="KEGG" id="mph:MLP_33890"/>
<evidence type="ECO:0000256" key="4">
    <source>
        <dbReference type="SAM" id="MobiDB-lite"/>
    </source>
</evidence>
<dbReference type="HOGENOM" id="CLU_016838_1_0_11"/>
<evidence type="ECO:0000256" key="1">
    <source>
        <dbReference type="ARBA" id="ARBA00011028"/>
    </source>
</evidence>
<gene>
    <name evidence="6" type="ordered locus">MLP_33890</name>
</gene>
<dbReference type="OrthoDB" id="9810636at2"/>
<dbReference type="eggNOG" id="COG0803">
    <property type="taxonomic scope" value="Bacteria"/>
</dbReference>
<dbReference type="InterPro" id="IPR006127">
    <property type="entry name" value="ZnuA-like"/>
</dbReference>
<feature type="chain" id="PRO_5003329260" evidence="5">
    <location>
        <begin position="31"/>
        <end position="333"/>
    </location>
</feature>
<dbReference type="PANTHER" id="PTHR42953:SF3">
    <property type="entry name" value="HIGH-AFFINITY ZINC UPTAKE SYSTEM PROTEIN ZNUA"/>
    <property type="match status" value="1"/>
</dbReference>
<dbReference type="SUPFAM" id="SSF53807">
    <property type="entry name" value="Helical backbone' metal receptor"/>
    <property type="match status" value="1"/>
</dbReference>
<evidence type="ECO:0000256" key="2">
    <source>
        <dbReference type="ARBA" id="ARBA00022448"/>
    </source>
</evidence>
<organism evidence="6 7">
    <name type="scientific">Microlunatus phosphovorus (strain ATCC 700054 / DSM 10555 / JCM 9379 / NBRC 101784 / NCIMB 13414 / VKM Ac-1990 / NM-1)</name>
    <dbReference type="NCBI Taxonomy" id="1032480"/>
    <lineage>
        <taxon>Bacteria</taxon>
        <taxon>Bacillati</taxon>
        <taxon>Actinomycetota</taxon>
        <taxon>Actinomycetes</taxon>
        <taxon>Propionibacteriales</taxon>
        <taxon>Propionibacteriaceae</taxon>
        <taxon>Microlunatus</taxon>
    </lineage>
</organism>
<accession>F5XME6</accession>
<evidence type="ECO:0000313" key="7">
    <source>
        <dbReference type="Proteomes" id="UP000007947"/>
    </source>
</evidence>
<dbReference type="GO" id="GO:0030001">
    <property type="term" value="P:metal ion transport"/>
    <property type="evidence" value="ECO:0007669"/>
    <property type="project" value="InterPro"/>
</dbReference>
<dbReference type="EMBL" id="AP012204">
    <property type="protein sequence ID" value="BAK36403.1"/>
    <property type="molecule type" value="Genomic_DNA"/>
</dbReference>
<evidence type="ECO:0000256" key="5">
    <source>
        <dbReference type="SAM" id="SignalP"/>
    </source>
</evidence>
<keyword evidence="7" id="KW-1185">Reference proteome</keyword>
<keyword evidence="3 5" id="KW-0732">Signal</keyword>
<keyword evidence="2" id="KW-0813">Transport</keyword>
<dbReference type="InterPro" id="IPR050492">
    <property type="entry name" value="Bact_metal-bind_prot9"/>
</dbReference>
<evidence type="ECO:0000313" key="6">
    <source>
        <dbReference type="EMBL" id="BAK36403.1"/>
    </source>
</evidence>
<reference evidence="6 7" key="1">
    <citation type="submission" date="2011-05" db="EMBL/GenBank/DDBJ databases">
        <title>Whole genome sequence of Microlunatus phosphovorus NM-1.</title>
        <authorList>
            <person name="Hosoyama A."/>
            <person name="Sasaki K."/>
            <person name="Harada T."/>
            <person name="Igarashi R."/>
            <person name="Kawakoshi A."/>
            <person name="Sasagawa M."/>
            <person name="Fukada J."/>
            <person name="Nakamura S."/>
            <person name="Katano Y."/>
            <person name="Hanada S."/>
            <person name="Kamagata Y."/>
            <person name="Nakamura N."/>
            <person name="Yamazaki S."/>
            <person name="Fujita N."/>
        </authorList>
    </citation>
    <scope>NUCLEOTIDE SEQUENCE [LARGE SCALE GENOMIC DNA]</scope>
    <source>
        <strain evidence="7">ATCC 700054 / DSM 10555 / JCM 9379 / NBRC 101784 / NCIMB 13414 / VKM Ac-1990 / NM-1</strain>
    </source>
</reference>
<comment type="similarity">
    <text evidence="1">Belongs to the bacterial solute-binding protein 9 family.</text>
</comment>
<proteinExistence type="inferred from homology"/>
<dbReference type="GO" id="GO:0046872">
    <property type="term" value="F:metal ion binding"/>
    <property type="evidence" value="ECO:0007669"/>
    <property type="project" value="InterPro"/>
</dbReference>
<dbReference type="Gene3D" id="3.40.50.1980">
    <property type="entry name" value="Nitrogenase molybdenum iron protein domain"/>
    <property type="match status" value="2"/>
</dbReference>
<dbReference type="Proteomes" id="UP000007947">
    <property type="component" value="Chromosome"/>
</dbReference>
<dbReference type="AlphaFoldDB" id="F5XME6"/>
<feature type="region of interest" description="Disordered" evidence="4">
    <location>
        <begin position="128"/>
        <end position="166"/>
    </location>
</feature>
<evidence type="ECO:0000256" key="3">
    <source>
        <dbReference type="ARBA" id="ARBA00022729"/>
    </source>
</evidence>
<name>F5XME6_MICPN</name>
<protein>
    <submittedName>
        <fullName evidence="6">Putative metal ABC transporter substrate-binding protein</fullName>
    </submittedName>
</protein>
<feature type="signal peptide" evidence="5">
    <location>
        <begin position="1"/>
        <end position="30"/>
    </location>
</feature>
<feature type="compositionally biased region" description="Basic and acidic residues" evidence="4">
    <location>
        <begin position="128"/>
        <end position="143"/>
    </location>
</feature>
<feature type="compositionally biased region" description="Acidic residues" evidence="4">
    <location>
        <begin position="144"/>
        <end position="153"/>
    </location>
</feature>
<dbReference type="Pfam" id="PF01297">
    <property type="entry name" value="ZnuA"/>
    <property type="match status" value="1"/>
</dbReference>
<dbReference type="PANTHER" id="PTHR42953">
    <property type="entry name" value="HIGH-AFFINITY ZINC UPTAKE SYSTEM PROTEIN ZNUA-RELATED"/>
    <property type="match status" value="1"/>
</dbReference>